<feature type="transmembrane region" description="Helical" evidence="7">
    <location>
        <begin position="7"/>
        <end position="33"/>
    </location>
</feature>
<feature type="transmembrane region" description="Helical" evidence="7">
    <location>
        <begin position="288"/>
        <end position="312"/>
    </location>
</feature>
<evidence type="ECO:0000256" key="1">
    <source>
        <dbReference type="ARBA" id="ARBA00004651"/>
    </source>
</evidence>
<evidence type="ECO:0000256" key="3">
    <source>
        <dbReference type="ARBA" id="ARBA00022475"/>
    </source>
</evidence>
<proteinExistence type="inferred from homology"/>
<feature type="transmembrane region" description="Helical" evidence="7">
    <location>
        <begin position="438"/>
        <end position="458"/>
    </location>
</feature>
<dbReference type="EMBL" id="CP011310">
    <property type="protein sequence ID" value="AKQ43465.1"/>
    <property type="molecule type" value="Genomic_DNA"/>
</dbReference>
<dbReference type="Proteomes" id="UP000059113">
    <property type="component" value="Chromosome"/>
</dbReference>
<sequence length="490" mass="53970">MSVRGAALLAMASQVSAFIIQFAASVILARYFIDPEDLGLFTIAFSFISLLAVLQEFGITRFVTGERELDDERIRTAFTVSLAISWSVAIGCVALAWPVSAFYEMPELRPLMLVIAASYFFVPLAIVPMALAHRKMDFVSNSMTENGVVLANATIAIWLAWRGHGAMALAWGAFAQQIARMVISQWRVGFILPFPPRLEGALPILRFGGFATLLSAFYQASARLPELLIGRLLDTAALGLFTRAFGLAAQLRLLVSGALGTVFFPAFRQLRDEGEALGPHYERVTANYCAITWPAMAGLAALATPIISMLYGERWLGAAVPLEWIAISQILFIALPLHADLPILLHEKRALLWRSGWDMVASVGLLVLGAWFSLEAAAASRVAHSFVWFVIFAPFLARTIGFHWRVMTRIWLQSALATGLAILPVWLSYVWWAPATQASFGQLTIAVLSGAALWLICLRQTRHCAYTEIHSYACSALAYFGWRQLMPAPR</sequence>
<organism evidence="8 9">
    <name type="scientific">Aurantiacibacter atlanticus</name>
    <dbReference type="NCBI Taxonomy" id="1648404"/>
    <lineage>
        <taxon>Bacteria</taxon>
        <taxon>Pseudomonadati</taxon>
        <taxon>Pseudomonadota</taxon>
        <taxon>Alphaproteobacteria</taxon>
        <taxon>Sphingomonadales</taxon>
        <taxon>Erythrobacteraceae</taxon>
        <taxon>Aurantiacibacter</taxon>
    </lineage>
</organism>
<evidence type="ECO:0000256" key="6">
    <source>
        <dbReference type="ARBA" id="ARBA00023136"/>
    </source>
</evidence>
<reference evidence="9" key="2">
    <citation type="submission" date="2015-04" db="EMBL/GenBank/DDBJ databases">
        <title>The complete genome sequence of Erythrobacter sp. s21-N3.</title>
        <authorList>
            <person name="Zhuang L."/>
            <person name="Liu Y."/>
            <person name="Shao Z."/>
        </authorList>
    </citation>
    <scope>NUCLEOTIDE SEQUENCE [LARGE SCALE GENOMIC DNA]</scope>
    <source>
        <strain evidence="9">s21-N3</strain>
    </source>
</reference>
<dbReference type="PANTHER" id="PTHR30250:SF10">
    <property type="entry name" value="LIPOPOLYSACCHARIDE BIOSYNTHESIS PROTEIN WZXC"/>
    <property type="match status" value="1"/>
</dbReference>
<feature type="transmembrane region" description="Helical" evidence="7">
    <location>
        <begin position="357"/>
        <end position="374"/>
    </location>
</feature>
<feature type="transmembrane region" description="Helical" evidence="7">
    <location>
        <begin position="411"/>
        <end position="432"/>
    </location>
</feature>
<evidence type="ECO:0000256" key="4">
    <source>
        <dbReference type="ARBA" id="ARBA00022692"/>
    </source>
</evidence>
<dbReference type="GO" id="GO:0005886">
    <property type="term" value="C:plasma membrane"/>
    <property type="evidence" value="ECO:0007669"/>
    <property type="project" value="UniProtKB-SubCell"/>
</dbReference>
<reference evidence="8 9" key="1">
    <citation type="journal article" date="2015" name="Int. J. Syst. Evol. Microbiol.">
        <title>Erythrobacter atlanticus sp. nov., a bacterium from ocean sediment able to degrade polycyclic aromatic hydrocarbons.</title>
        <authorList>
            <person name="Zhuang L."/>
            <person name="Liu Y."/>
            <person name="Wang L."/>
            <person name="Wang W."/>
            <person name="Shao Z."/>
        </authorList>
    </citation>
    <scope>NUCLEOTIDE SEQUENCE [LARGE SCALE GENOMIC DNA]</scope>
    <source>
        <strain evidence="9">s21-N3</strain>
    </source>
</reference>
<keyword evidence="9" id="KW-1185">Reference proteome</keyword>
<dbReference type="PATRIC" id="fig|1648404.4.peg.2768"/>
<comment type="similarity">
    <text evidence="2">Belongs to the polysaccharide synthase family.</text>
</comment>
<feature type="transmembrane region" description="Helical" evidence="7">
    <location>
        <begin position="39"/>
        <end position="64"/>
    </location>
</feature>
<feature type="transmembrane region" description="Helical" evidence="7">
    <location>
        <begin position="244"/>
        <end position="267"/>
    </location>
</feature>
<dbReference type="Pfam" id="PF13440">
    <property type="entry name" value="Polysacc_synt_3"/>
    <property type="match status" value="1"/>
</dbReference>
<evidence type="ECO:0000256" key="7">
    <source>
        <dbReference type="SAM" id="Phobius"/>
    </source>
</evidence>
<dbReference type="AlphaFoldDB" id="A0A0H4VGD8"/>
<name>A0A0H4VGD8_9SPHN</name>
<feature type="transmembrane region" description="Helical" evidence="7">
    <location>
        <begin position="143"/>
        <end position="161"/>
    </location>
</feature>
<feature type="transmembrane region" description="Helical" evidence="7">
    <location>
        <begin position="324"/>
        <end position="345"/>
    </location>
</feature>
<feature type="transmembrane region" description="Helical" evidence="7">
    <location>
        <begin position="111"/>
        <end position="131"/>
    </location>
</feature>
<evidence type="ECO:0000313" key="9">
    <source>
        <dbReference type="Proteomes" id="UP000059113"/>
    </source>
</evidence>
<keyword evidence="3" id="KW-1003">Cell membrane</keyword>
<dbReference type="InterPro" id="IPR050833">
    <property type="entry name" value="Poly_Biosynth_Transport"/>
</dbReference>
<dbReference type="STRING" id="1648404.CP97_13325"/>
<evidence type="ECO:0000313" key="8">
    <source>
        <dbReference type="EMBL" id="AKQ43465.1"/>
    </source>
</evidence>
<evidence type="ECO:0000256" key="2">
    <source>
        <dbReference type="ARBA" id="ARBA00007430"/>
    </source>
</evidence>
<feature type="transmembrane region" description="Helical" evidence="7">
    <location>
        <begin position="76"/>
        <end position="99"/>
    </location>
</feature>
<feature type="transmembrane region" description="Helical" evidence="7">
    <location>
        <begin position="386"/>
        <end position="404"/>
    </location>
</feature>
<comment type="subcellular location">
    <subcellularLocation>
        <location evidence="1">Cell membrane</location>
        <topology evidence="1">Multi-pass membrane protein</topology>
    </subcellularLocation>
</comment>
<keyword evidence="5 7" id="KW-1133">Transmembrane helix</keyword>
<keyword evidence="6 7" id="KW-0472">Membrane</keyword>
<gene>
    <name evidence="8" type="ORF">CP97_13325</name>
</gene>
<dbReference type="KEGG" id="ery:CP97_13325"/>
<protein>
    <submittedName>
        <fullName evidence="8">Polysaccharide biosynthesis protein</fullName>
    </submittedName>
</protein>
<accession>A0A0H4VGD8</accession>
<evidence type="ECO:0000256" key="5">
    <source>
        <dbReference type="ARBA" id="ARBA00022989"/>
    </source>
</evidence>
<keyword evidence="4 7" id="KW-0812">Transmembrane</keyword>
<dbReference type="PANTHER" id="PTHR30250">
    <property type="entry name" value="PST FAMILY PREDICTED COLANIC ACID TRANSPORTER"/>
    <property type="match status" value="1"/>
</dbReference>